<reference evidence="5 6" key="1">
    <citation type="submission" date="2018-06" db="EMBL/GenBank/DDBJ databases">
        <title>Genome Sequence of the Brown Rot Fungal Pathogen Monilinia fructigena.</title>
        <authorList>
            <person name="Landi L."/>
            <person name="De Miccolis Angelini R.M."/>
            <person name="Pollastro S."/>
            <person name="Abate D."/>
            <person name="Faretra F."/>
            <person name="Romanazzi G."/>
        </authorList>
    </citation>
    <scope>NUCLEOTIDE SEQUENCE [LARGE SCALE GENOMIC DNA]</scope>
    <source>
        <strain evidence="5 6">Mfrg269</strain>
    </source>
</reference>
<name>A0A395J1K9_9HELO</name>
<sequence>MSRALDGDAAASIKAGDSQKAYDDIVKILSPSTHSVSSTHPLMDFELLGKGQIPPGFGFNMIVRVENSIAISKISLVQAFVVARQMFFKFKDLGPDHSQEIRNSTSIILLTDPEHLTACNARKRLIQQTPASSKPQLDKVLRRELYFIDSLLTSHLNRHTKSPTLWSHRKWLLEVRQSMQIPHDVLRDLTSIVMVAAERHPRNYYAWSHMRWLVESVEDGLDTSTYLTMIENVKKWCLRHPGDTSGWSFLLFCLSFDTFFNMSNPAGQKSLICEEVLGMAISLRWKEESLWVFLRTLVASIDITEKCKSAFLQTLEDLKNSLDDPRGRRITQAARAWYLEYGQKLESTN</sequence>
<comment type="caution">
    <text evidence="5">The sequence shown here is derived from an EMBL/GenBank/DDBJ whole genome shotgun (WGS) entry which is preliminary data.</text>
</comment>
<dbReference type="OrthoDB" id="5358702at2759"/>
<dbReference type="EMBL" id="QKRW01000014">
    <property type="protein sequence ID" value="RAL64529.1"/>
    <property type="molecule type" value="Genomic_DNA"/>
</dbReference>
<dbReference type="SUPFAM" id="SSF48439">
    <property type="entry name" value="Protein prenylyltransferase"/>
    <property type="match status" value="1"/>
</dbReference>
<dbReference type="Proteomes" id="UP000249056">
    <property type="component" value="Unassembled WGS sequence"/>
</dbReference>
<dbReference type="InterPro" id="IPR002088">
    <property type="entry name" value="Prenyl_trans_a"/>
</dbReference>
<evidence type="ECO:0000256" key="2">
    <source>
        <dbReference type="ARBA" id="ARBA00022602"/>
    </source>
</evidence>
<dbReference type="Gene3D" id="1.25.40.120">
    <property type="entry name" value="Protein prenylyltransferase"/>
    <property type="match status" value="1"/>
</dbReference>
<dbReference type="PANTHER" id="PTHR11129:SF3">
    <property type="entry name" value="PROTEIN PRENYLTRANSFERASE ALPHA SUBUNIT REPEAT-CONTAINING PROTEIN 1"/>
    <property type="match status" value="1"/>
</dbReference>
<dbReference type="AlphaFoldDB" id="A0A395J1K9"/>
<evidence type="ECO:0008006" key="7">
    <source>
        <dbReference type="Google" id="ProtNLM"/>
    </source>
</evidence>
<evidence type="ECO:0000256" key="1">
    <source>
        <dbReference type="ARBA" id="ARBA00006734"/>
    </source>
</evidence>
<dbReference type="Pfam" id="PF01239">
    <property type="entry name" value="PPTA"/>
    <property type="match status" value="2"/>
</dbReference>
<proteinExistence type="inferred from homology"/>
<gene>
    <name evidence="5" type="ORF">DID88_002003</name>
</gene>
<keyword evidence="3" id="KW-0808">Transferase</keyword>
<evidence type="ECO:0000313" key="5">
    <source>
        <dbReference type="EMBL" id="RAL64529.1"/>
    </source>
</evidence>
<evidence type="ECO:0000256" key="3">
    <source>
        <dbReference type="ARBA" id="ARBA00022679"/>
    </source>
</evidence>
<dbReference type="PANTHER" id="PTHR11129">
    <property type="entry name" value="PROTEIN FARNESYLTRANSFERASE ALPHA SUBUNIT/RAB GERANYLGERANYL TRANSFERASE ALPHA SUBUNIT"/>
    <property type="match status" value="1"/>
</dbReference>
<evidence type="ECO:0000313" key="6">
    <source>
        <dbReference type="Proteomes" id="UP000249056"/>
    </source>
</evidence>
<keyword evidence="2" id="KW-0637">Prenyltransferase</keyword>
<dbReference type="GO" id="GO:0008318">
    <property type="term" value="F:protein prenyltransferase activity"/>
    <property type="evidence" value="ECO:0007669"/>
    <property type="project" value="InterPro"/>
</dbReference>
<accession>A0A395J1K9</accession>
<keyword evidence="6" id="KW-1185">Reference proteome</keyword>
<protein>
    <recommendedName>
        <fullName evidence="7">Protein prenyltransferase alpha subunit repeat-containing protein 1</fullName>
    </recommendedName>
</protein>
<evidence type="ECO:0000256" key="4">
    <source>
        <dbReference type="ARBA" id="ARBA00022737"/>
    </source>
</evidence>
<dbReference type="GO" id="GO:0005737">
    <property type="term" value="C:cytoplasm"/>
    <property type="evidence" value="ECO:0007669"/>
    <property type="project" value="TreeGrafter"/>
</dbReference>
<organism evidence="5 6">
    <name type="scientific">Monilinia fructigena</name>
    <dbReference type="NCBI Taxonomy" id="38457"/>
    <lineage>
        <taxon>Eukaryota</taxon>
        <taxon>Fungi</taxon>
        <taxon>Dikarya</taxon>
        <taxon>Ascomycota</taxon>
        <taxon>Pezizomycotina</taxon>
        <taxon>Leotiomycetes</taxon>
        <taxon>Helotiales</taxon>
        <taxon>Sclerotiniaceae</taxon>
        <taxon>Monilinia</taxon>
    </lineage>
</organism>
<keyword evidence="4" id="KW-0677">Repeat</keyword>
<comment type="similarity">
    <text evidence="1">Belongs to the protein prenyltransferase subunit alpha family.</text>
</comment>